<evidence type="ECO:0000259" key="1">
    <source>
        <dbReference type="Pfam" id="PF07858"/>
    </source>
</evidence>
<keyword evidence="3" id="KW-1185">Reference proteome</keyword>
<evidence type="ECO:0000313" key="3">
    <source>
        <dbReference type="Proteomes" id="UP000252008"/>
    </source>
</evidence>
<dbReference type="EMBL" id="UEGS01000001">
    <property type="protein sequence ID" value="SRX83562.1"/>
    <property type="molecule type" value="Genomic_DNA"/>
</dbReference>
<organism evidence="2 3">
    <name type="scientific">Mycolicibacterium parafortuitum</name>
    <name type="common">Mycobacterium parafortuitum</name>
    <dbReference type="NCBI Taxonomy" id="39692"/>
    <lineage>
        <taxon>Bacteria</taxon>
        <taxon>Bacillati</taxon>
        <taxon>Actinomycetota</taxon>
        <taxon>Actinomycetes</taxon>
        <taxon>Mycobacteriales</taxon>
        <taxon>Mycobacteriaceae</taxon>
        <taxon>Mycolicibacterium</taxon>
    </lineage>
</organism>
<dbReference type="AlphaFoldDB" id="A0A375YR21"/>
<dbReference type="InterPro" id="IPR032710">
    <property type="entry name" value="NTF2-like_dom_sf"/>
</dbReference>
<sequence length="124" mass="13899">MTPSPDDVVTEFCAKWSTPDPAELASYFTEDGVYHNIPMERVVGRTAVEEFITDFTAMVDGIDFQVHHQVSSGNLVFNERTDVMRFKDGRELALPVTGVFEIVDGQIAAWRDYFDMATVAAAWS</sequence>
<evidence type="ECO:0000313" key="2">
    <source>
        <dbReference type="EMBL" id="SRX83562.1"/>
    </source>
</evidence>
<accession>A0A375YR21</accession>
<gene>
    <name evidence="2" type="ORF">MPP7335_05342</name>
</gene>
<dbReference type="Pfam" id="PF07858">
    <property type="entry name" value="LEH"/>
    <property type="match status" value="1"/>
</dbReference>
<dbReference type="Gene3D" id="3.10.450.50">
    <property type="match status" value="1"/>
</dbReference>
<dbReference type="RefSeq" id="WP_083145507.1">
    <property type="nucleotide sequence ID" value="NZ_MVID01000023.1"/>
</dbReference>
<name>A0A375YR21_MYCPF</name>
<dbReference type="Proteomes" id="UP000252008">
    <property type="component" value="Unassembled WGS sequence"/>
</dbReference>
<dbReference type="InterPro" id="IPR013100">
    <property type="entry name" value="LEH"/>
</dbReference>
<feature type="domain" description="Limonene-1,2-epoxide hydrolase" evidence="1">
    <location>
        <begin position="27"/>
        <end position="123"/>
    </location>
</feature>
<reference evidence="2 3" key="1">
    <citation type="submission" date="2018-05" db="EMBL/GenBank/DDBJ databases">
        <authorList>
            <consortium name="IHU Genomes"/>
        </authorList>
    </citation>
    <scope>NUCLEOTIDE SEQUENCE [LARGE SCALE GENOMIC DNA]</scope>
    <source>
        <strain evidence="2 3">P7335</strain>
    </source>
</reference>
<protein>
    <recommendedName>
        <fullName evidence="1">Limonene-1,2-epoxide hydrolase domain-containing protein</fullName>
    </recommendedName>
</protein>
<proteinExistence type="predicted"/>
<dbReference type="SUPFAM" id="SSF54427">
    <property type="entry name" value="NTF2-like"/>
    <property type="match status" value="1"/>
</dbReference>
<dbReference type="STRING" id="39692.BST38_21510"/>